<reference evidence="2 3" key="1">
    <citation type="journal article" date="2016" name="Mol. Biol. Evol.">
        <title>Comparative Genomics of Early-Diverging Mushroom-Forming Fungi Provides Insights into the Origins of Lignocellulose Decay Capabilities.</title>
        <authorList>
            <person name="Nagy L.G."/>
            <person name="Riley R."/>
            <person name="Tritt A."/>
            <person name="Adam C."/>
            <person name="Daum C."/>
            <person name="Floudas D."/>
            <person name="Sun H."/>
            <person name="Yadav J.S."/>
            <person name="Pangilinan J."/>
            <person name="Larsson K.H."/>
            <person name="Matsuura K."/>
            <person name="Barry K."/>
            <person name="Labutti K."/>
            <person name="Kuo R."/>
            <person name="Ohm R.A."/>
            <person name="Bhattacharya S.S."/>
            <person name="Shirouzu T."/>
            <person name="Yoshinaga Y."/>
            <person name="Martin F.M."/>
            <person name="Grigoriev I.V."/>
            <person name="Hibbett D.S."/>
        </authorList>
    </citation>
    <scope>NUCLEOTIDE SEQUENCE [LARGE SCALE GENOMIC DNA]</scope>
    <source>
        <strain evidence="2 3">CBS 109695</strain>
    </source>
</reference>
<proteinExistence type="predicted"/>
<dbReference type="Proteomes" id="UP000076532">
    <property type="component" value="Unassembled WGS sequence"/>
</dbReference>
<dbReference type="EMBL" id="KV417556">
    <property type="protein sequence ID" value="KZP20267.1"/>
    <property type="molecule type" value="Genomic_DNA"/>
</dbReference>
<organism evidence="2 3">
    <name type="scientific">Athelia psychrophila</name>
    <dbReference type="NCBI Taxonomy" id="1759441"/>
    <lineage>
        <taxon>Eukaryota</taxon>
        <taxon>Fungi</taxon>
        <taxon>Dikarya</taxon>
        <taxon>Basidiomycota</taxon>
        <taxon>Agaricomycotina</taxon>
        <taxon>Agaricomycetes</taxon>
        <taxon>Agaricomycetidae</taxon>
        <taxon>Atheliales</taxon>
        <taxon>Atheliaceae</taxon>
        <taxon>Athelia</taxon>
    </lineage>
</organism>
<accession>A0A166IX85</accession>
<keyword evidence="3" id="KW-1185">Reference proteome</keyword>
<feature type="compositionally biased region" description="Polar residues" evidence="1">
    <location>
        <begin position="107"/>
        <end position="120"/>
    </location>
</feature>
<evidence type="ECO:0000313" key="2">
    <source>
        <dbReference type="EMBL" id="KZP20267.1"/>
    </source>
</evidence>
<evidence type="ECO:0000256" key="1">
    <source>
        <dbReference type="SAM" id="MobiDB-lite"/>
    </source>
</evidence>
<sequence length="392" mass="44399">MRGFGTPSRAQDGSSNTPRYARPVDWVPIEIWTVIFRLACVGDGRTGCALSRVCKYIRNASAPFRYYSVAIKGLASLILFAELLKSSPNICITHLFITNDPRDTYSRKASNANTPGTSDASHPKMVRKRDKVKSMLFPKKYNQHHVGSQTNGQQPERRDIVQEALRGQRLAKHFLMNTTYNILRSQSKSLITLSLAYYFTGHETIVSVTYPNLPRLKELTIAVASSFHTPEEELAIMKNLSRFPALLRFDLLGMIVPTTDMHSIVSQLLRYSPWVTHFGHPIVHTRNLCGAVLSLRDTLVLAKDRYPSLHIFLQANPWDYAELSVTQCGELENLLGTINLTYDERIHFMQRKDAIQGCPEMQEKNWEDRILGGIGGWFESAGPDSIVPWENM</sequence>
<dbReference type="AlphaFoldDB" id="A0A166IX85"/>
<name>A0A166IX85_9AGAM</name>
<evidence type="ECO:0000313" key="3">
    <source>
        <dbReference type="Proteomes" id="UP000076532"/>
    </source>
</evidence>
<protein>
    <submittedName>
        <fullName evidence="2">Uncharacterized protein</fullName>
    </submittedName>
</protein>
<dbReference type="OrthoDB" id="2748701at2759"/>
<gene>
    <name evidence="2" type="ORF">FIBSPDRAFT_540442</name>
</gene>
<feature type="region of interest" description="Disordered" evidence="1">
    <location>
        <begin position="106"/>
        <end position="127"/>
    </location>
</feature>